<comment type="similarity">
    <text evidence="5">Belongs to the 4-toluene sulfonate uptake permease (TSUP) (TC 2.A.102) family.</text>
</comment>
<evidence type="ECO:0000313" key="8">
    <source>
        <dbReference type="Proteomes" id="UP000234335"/>
    </source>
</evidence>
<keyword evidence="5" id="KW-1003">Cell membrane</keyword>
<keyword evidence="4 5" id="KW-0472">Membrane</keyword>
<reference evidence="6 8" key="1">
    <citation type="submission" date="2017-12" db="EMBL/GenBank/DDBJ databases">
        <title>Phylogenetic diversity of female urinary microbiome.</title>
        <authorList>
            <person name="Thomas-White K."/>
            <person name="Wolfe A.J."/>
        </authorList>
    </citation>
    <scope>NUCLEOTIDE SEQUENCE [LARGE SCALE GENOMIC DNA]</scope>
    <source>
        <strain evidence="6 8">UMB0119</strain>
    </source>
</reference>
<reference evidence="7 9" key="2">
    <citation type="submission" date="2018-06" db="EMBL/GenBank/DDBJ databases">
        <authorList>
            <consortium name="Pathogen Informatics"/>
            <person name="Doyle S."/>
        </authorList>
    </citation>
    <scope>NUCLEOTIDE SEQUENCE [LARGE SCALE GENOMIC DNA]</scope>
    <source>
        <strain evidence="7 9">NCTC9810</strain>
    </source>
</reference>
<organism evidence="6 8">
    <name type="scientific">Anaerococcus octavius</name>
    <dbReference type="NCBI Taxonomy" id="54007"/>
    <lineage>
        <taxon>Bacteria</taxon>
        <taxon>Bacillati</taxon>
        <taxon>Bacillota</taxon>
        <taxon>Tissierellia</taxon>
        <taxon>Tissierellales</taxon>
        <taxon>Peptoniphilaceae</taxon>
        <taxon>Anaerococcus</taxon>
    </lineage>
</organism>
<evidence type="ECO:0000313" key="7">
    <source>
        <dbReference type="EMBL" id="SUU93393.1"/>
    </source>
</evidence>
<protein>
    <recommendedName>
        <fullName evidence="5">Probable membrane transporter protein</fullName>
    </recommendedName>
</protein>
<evidence type="ECO:0000256" key="4">
    <source>
        <dbReference type="ARBA" id="ARBA00023136"/>
    </source>
</evidence>
<dbReference type="InterPro" id="IPR002781">
    <property type="entry name" value="TM_pro_TauE-like"/>
</dbReference>
<name>A0A2I1M525_9FIRM</name>
<sequence length="314" mass="33688">MIINILKGLYYAYFIGYAGYLGMDVAKNKKDLKRVSTIDKVKESFIGFLVNFGDSLGIGAFGNIVALFSALKVKVNDKLIPGTLNASCSLPTLLEAILFTAAIQIDPLTLVLMIVSATIGSYIGAGIIAKMDEKKVQLIMGVALFIAATVMLITHPYLGLFEMNNTAIGLSGIKLVVAVIGNFILGVLMCAGVGLYAPCMAMVSLLGMNIKSAFPIMMGSCAILMPTAGIRFIKEEAYDRTSAVFINLFGLLGVVCAYLGVKNANIDALKIVIILVIYYTAISMIKKSKSNHEDDSYIIDPEVSQEVFGSSEEN</sequence>
<evidence type="ECO:0000256" key="2">
    <source>
        <dbReference type="ARBA" id="ARBA00022692"/>
    </source>
</evidence>
<dbReference type="Pfam" id="PF01925">
    <property type="entry name" value="TauE"/>
    <property type="match status" value="1"/>
</dbReference>
<gene>
    <name evidence="6" type="ORF">CYJ34_08065</name>
    <name evidence="7" type="ORF">NCTC9810_01751</name>
</gene>
<proteinExistence type="inferred from homology"/>
<dbReference type="RefSeq" id="WP_101540769.1">
    <property type="nucleotide sequence ID" value="NZ_CALTZC010000029.1"/>
</dbReference>
<feature type="transmembrane region" description="Helical" evidence="5">
    <location>
        <begin position="175"/>
        <end position="201"/>
    </location>
</feature>
<dbReference type="Proteomes" id="UP000255124">
    <property type="component" value="Unassembled WGS sequence"/>
</dbReference>
<feature type="transmembrane region" description="Helical" evidence="5">
    <location>
        <begin position="268"/>
        <end position="285"/>
    </location>
</feature>
<feature type="transmembrane region" description="Helical" evidence="5">
    <location>
        <begin position="83"/>
        <end position="103"/>
    </location>
</feature>
<evidence type="ECO:0000256" key="3">
    <source>
        <dbReference type="ARBA" id="ARBA00022989"/>
    </source>
</evidence>
<feature type="transmembrane region" description="Helical" evidence="5">
    <location>
        <begin position="213"/>
        <end position="232"/>
    </location>
</feature>
<evidence type="ECO:0000313" key="9">
    <source>
        <dbReference type="Proteomes" id="UP000255124"/>
    </source>
</evidence>
<comment type="subcellular location">
    <subcellularLocation>
        <location evidence="5">Cell membrane</location>
        <topology evidence="5">Multi-pass membrane protein</topology>
    </subcellularLocation>
    <subcellularLocation>
        <location evidence="1">Membrane</location>
        <topology evidence="1">Multi-pass membrane protein</topology>
    </subcellularLocation>
</comment>
<keyword evidence="3 5" id="KW-1133">Transmembrane helix</keyword>
<accession>A0A2I1M525</accession>
<dbReference type="AlphaFoldDB" id="A0A2I1M525"/>
<dbReference type="EMBL" id="PKGS01000007">
    <property type="protein sequence ID" value="PKZ15236.1"/>
    <property type="molecule type" value="Genomic_DNA"/>
</dbReference>
<feature type="transmembrane region" description="Helical" evidence="5">
    <location>
        <begin position="136"/>
        <end position="155"/>
    </location>
</feature>
<dbReference type="GO" id="GO:0005886">
    <property type="term" value="C:plasma membrane"/>
    <property type="evidence" value="ECO:0007669"/>
    <property type="project" value="UniProtKB-SubCell"/>
</dbReference>
<evidence type="ECO:0000256" key="5">
    <source>
        <dbReference type="RuleBase" id="RU363041"/>
    </source>
</evidence>
<feature type="transmembrane region" description="Helical" evidence="5">
    <location>
        <begin position="9"/>
        <end position="26"/>
    </location>
</feature>
<dbReference type="PANTHER" id="PTHR43483:SF3">
    <property type="entry name" value="MEMBRANE TRANSPORTER PROTEIN HI_0806-RELATED"/>
    <property type="match status" value="1"/>
</dbReference>
<keyword evidence="8" id="KW-1185">Reference proteome</keyword>
<evidence type="ECO:0000313" key="6">
    <source>
        <dbReference type="EMBL" id="PKZ15236.1"/>
    </source>
</evidence>
<evidence type="ECO:0000256" key="1">
    <source>
        <dbReference type="ARBA" id="ARBA00004141"/>
    </source>
</evidence>
<dbReference type="PANTHER" id="PTHR43483">
    <property type="entry name" value="MEMBRANE TRANSPORTER PROTEIN HI_0806-RELATED"/>
    <property type="match status" value="1"/>
</dbReference>
<feature type="transmembrane region" description="Helical" evidence="5">
    <location>
        <begin position="109"/>
        <end position="129"/>
    </location>
</feature>
<feature type="transmembrane region" description="Helical" evidence="5">
    <location>
        <begin position="244"/>
        <end position="261"/>
    </location>
</feature>
<keyword evidence="2 5" id="KW-0812">Transmembrane</keyword>
<dbReference type="EMBL" id="UFTA01000002">
    <property type="protein sequence ID" value="SUU93393.1"/>
    <property type="molecule type" value="Genomic_DNA"/>
</dbReference>
<feature type="transmembrane region" description="Helical" evidence="5">
    <location>
        <begin position="46"/>
        <end position="71"/>
    </location>
</feature>
<dbReference type="OrthoDB" id="357960at2"/>
<dbReference type="Proteomes" id="UP000234335">
    <property type="component" value="Unassembled WGS sequence"/>
</dbReference>